<dbReference type="SUPFAM" id="SSF56349">
    <property type="entry name" value="DNA breaking-rejoining enzymes"/>
    <property type="match status" value="1"/>
</dbReference>
<feature type="domain" description="Tyr recombinase" evidence="2">
    <location>
        <begin position="182"/>
        <end position="370"/>
    </location>
</feature>
<dbReference type="AlphaFoldDB" id="A0A8H2K1J3"/>
<dbReference type="Pfam" id="PF00589">
    <property type="entry name" value="Phage_integrase"/>
    <property type="match status" value="1"/>
</dbReference>
<sequence>MGTITERKGKKGTSFRAQVRVKRKDGTHFSESRSFSTRVLAKQWIRNLEDEIEINPDAIFNPKKISDLTLSQAFEKYLAEVEGFGRSKRMGIRFLANWPIGQVKLKNLKREHFTEHTFLRRKGYPEIGAKAIASSTALQDLQYMKTVLLYAHLVWHEEVDLGELELAMIGLRGSKIITKSKKRTRLLTREELINLTEHFYNRWHSRNISMPLHLIMWLSIYTCRREDEITRLKLENFDQVHQEWLLEDVKHPTDKEGNDKYFRIDQLAKGVIEQLLDEKVRQRMLRLGGEPNLLVPLNARSFAKDWRDGVKMCGIKDLRFHDLRHEALTRLAEDGKSIHEIKCYSLHESLSSLERYINIKRRRHDRIEFDEVIDIVKSKKIRTAI</sequence>
<organism evidence="3 4">
    <name type="scientific">Acinetobacter radioresistens</name>
    <dbReference type="NCBI Taxonomy" id="40216"/>
    <lineage>
        <taxon>Bacteria</taxon>
        <taxon>Pseudomonadati</taxon>
        <taxon>Pseudomonadota</taxon>
        <taxon>Gammaproteobacteria</taxon>
        <taxon>Moraxellales</taxon>
        <taxon>Moraxellaceae</taxon>
        <taxon>Acinetobacter</taxon>
    </lineage>
</organism>
<dbReference type="PROSITE" id="PS51898">
    <property type="entry name" value="TYR_RECOMBINASE"/>
    <property type="match status" value="1"/>
</dbReference>
<name>A0A8H2K1J3_ACIRA</name>
<dbReference type="InterPro" id="IPR011010">
    <property type="entry name" value="DNA_brk_join_enz"/>
</dbReference>
<gene>
    <name evidence="3" type="ORF">FHY67_08365</name>
</gene>
<dbReference type="GO" id="GO:0015074">
    <property type="term" value="P:DNA integration"/>
    <property type="evidence" value="ECO:0007669"/>
    <property type="project" value="InterPro"/>
</dbReference>
<dbReference type="GO" id="GO:0006310">
    <property type="term" value="P:DNA recombination"/>
    <property type="evidence" value="ECO:0007669"/>
    <property type="project" value="UniProtKB-KW"/>
</dbReference>
<proteinExistence type="predicted"/>
<accession>A0A8H2K1J3</accession>
<dbReference type="Proteomes" id="UP000314285">
    <property type="component" value="Unassembled WGS sequence"/>
</dbReference>
<keyword evidence="1" id="KW-0233">DNA recombination</keyword>
<protein>
    <submittedName>
        <fullName evidence="3">Site-specific integrase</fullName>
    </submittedName>
</protein>
<evidence type="ECO:0000259" key="2">
    <source>
        <dbReference type="PROSITE" id="PS51898"/>
    </source>
</evidence>
<dbReference type="InterPro" id="IPR013762">
    <property type="entry name" value="Integrase-like_cat_sf"/>
</dbReference>
<dbReference type="RefSeq" id="WP_017400766.1">
    <property type="nucleotide sequence ID" value="NZ_CP027365.1"/>
</dbReference>
<comment type="caution">
    <text evidence="3">The sequence shown here is derived from an EMBL/GenBank/DDBJ whole genome shotgun (WGS) entry which is preliminary data.</text>
</comment>
<reference evidence="3 4" key="1">
    <citation type="submission" date="2019-06" db="EMBL/GenBank/DDBJ databases">
        <title>Genome of Acinetobacter radioresistens APH1, a phenol degrading strain.</title>
        <authorList>
            <person name="Liu Y."/>
        </authorList>
    </citation>
    <scope>NUCLEOTIDE SEQUENCE [LARGE SCALE GENOMIC DNA]</scope>
    <source>
        <strain evidence="3 4">APH1</strain>
    </source>
</reference>
<evidence type="ECO:0000313" key="4">
    <source>
        <dbReference type="Proteomes" id="UP000314285"/>
    </source>
</evidence>
<dbReference type="GO" id="GO:0003677">
    <property type="term" value="F:DNA binding"/>
    <property type="evidence" value="ECO:0007669"/>
    <property type="project" value="InterPro"/>
</dbReference>
<dbReference type="InterPro" id="IPR002104">
    <property type="entry name" value="Integrase_catalytic"/>
</dbReference>
<dbReference type="Gene3D" id="1.10.443.10">
    <property type="entry name" value="Intergrase catalytic core"/>
    <property type="match status" value="1"/>
</dbReference>
<dbReference type="EMBL" id="VFBM01000005">
    <property type="protein sequence ID" value="TNX92166.1"/>
    <property type="molecule type" value="Genomic_DNA"/>
</dbReference>
<evidence type="ECO:0000313" key="3">
    <source>
        <dbReference type="EMBL" id="TNX92166.1"/>
    </source>
</evidence>
<evidence type="ECO:0000256" key="1">
    <source>
        <dbReference type="ARBA" id="ARBA00023172"/>
    </source>
</evidence>